<evidence type="ECO:0000256" key="1">
    <source>
        <dbReference type="SAM" id="SignalP"/>
    </source>
</evidence>
<organism evidence="2 3">
    <name type="scientific">Candidatus Coprenecus avistercoris</name>
    <dbReference type="NCBI Taxonomy" id="2840730"/>
    <lineage>
        <taxon>Bacteria</taxon>
        <taxon>Pseudomonadati</taxon>
        <taxon>Bacteroidota</taxon>
        <taxon>Bacteroidia</taxon>
        <taxon>Bacteroidales</taxon>
        <taxon>Rikenellaceae</taxon>
        <taxon>Rikenellaceae incertae sedis</taxon>
        <taxon>Candidatus Coprenecus</taxon>
    </lineage>
</organism>
<dbReference type="Gene3D" id="2.40.160.10">
    <property type="entry name" value="Porin"/>
    <property type="match status" value="1"/>
</dbReference>
<dbReference type="Proteomes" id="UP000886744">
    <property type="component" value="Unassembled WGS sequence"/>
</dbReference>
<dbReference type="EMBL" id="DVHI01000030">
    <property type="protein sequence ID" value="HIR62343.1"/>
    <property type="molecule type" value="Genomic_DNA"/>
</dbReference>
<evidence type="ECO:0008006" key="4">
    <source>
        <dbReference type="Google" id="ProtNLM"/>
    </source>
</evidence>
<feature type="chain" id="PRO_5039480679" description="Phosphate-selective porin O and P" evidence="1">
    <location>
        <begin position="23"/>
        <end position="367"/>
    </location>
</feature>
<protein>
    <recommendedName>
        <fullName evidence="4">Phosphate-selective porin O and P</fullName>
    </recommendedName>
</protein>
<keyword evidence="1" id="KW-0732">Signal</keyword>
<evidence type="ECO:0000313" key="2">
    <source>
        <dbReference type="EMBL" id="HIR62343.1"/>
    </source>
</evidence>
<accession>A0A9D1E0I9</accession>
<dbReference type="PROSITE" id="PS51257">
    <property type="entry name" value="PROKAR_LIPOPROTEIN"/>
    <property type="match status" value="1"/>
</dbReference>
<proteinExistence type="predicted"/>
<name>A0A9D1E0I9_9BACT</name>
<comment type="caution">
    <text evidence="2">The sequence shown here is derived from an EMBL/GenBank/DDBJ whole genome shotgun (WGS) entry which is preliminary data.</text>
</comment>
<feature type="signal peptide" evidence="1">
    <location>
        <begin position="1"/>
        <end position="22"/>
    </location>
</feature>
<gene>
    <name evidence="2" type="ORF">IAC94_02315</name>
</gene>
<reference evidence="2" key="2">
    <citation type="journal article" date="2021" name="PeerJ">
        <title>Extensive microbial diversity within the chicken gut microbiome revealed by metagenomics and culture.</title>
        <authorList>
            <person name="Gilroy R."/>
            <person name="Ravi A."/>
            <person name="Getino M."/>
            <person name="Pursley I."/>
            <person name="Horton D.L."/>
            <person name="Alikhan N.F."/>
            <person name="Baker D."/>
            <person name="Gharbi K."/>
            <person name="Hall N."/>
            <person name="Watson M."/>
            <person name="Adriaenssens E.M."/>
            <person name="Foster-Nyarko E."/>
            <person name="Jarju S."/>
            <person name="Secka A."/>
            <person name="Antonio M."/>
            <person name="Oren A."/>
            <person name="Chaudhuri R.R."/>
            <person name="La Ragione R."/>
            <person name="Hildebrand F."/>
            <person name="Pallen M.J."/>
        </authorList>
    </citation>
    <scope>NUCLEOTIDE SEQUENCE</scope>
    <source>
        <strain evidence="2">ChiHjej13B12-12457</strain>
    </source>
</reference>
<dbReference type="AlphaFoldDB" id="A0A9D1E0I9"/>
<dbReference type="SUPFAM" id="SSF56935">
    <property type="entry name" value="Porins"/>
    <property type="match status" value="1"/>
</dbReference>
<dbReference type="InterPro" id="IPR023614">
    <property type="entry name" value="Porin_dom_sf"/>
</dbReference>
<reference evidence="2" key="1">
    <citation type="submission" date="2020-10" db="EMBL/GenBank/DDBJ databases">
        <authorList>
            <person name="Gilroy R."/>
        </authorList>
    </citation>
    <scope>NUCLEOTIDE SEQUENCE</scope>
    <source>
        <strain evidence="2">ChiHjej13B12-12457</strain>
    </source>
</reference>
<evidence type="ECO:0000313" key="3">
    <source>
        <dbReference type="Proteomes" id="UP000886744"/>
    </source>
</evidence>
<sequence>MHLKATILTLILTAAACINSSAAIDTLSTVTDDRKDSKLVRFLSEKVSVSGYAQAGYQYDTYDMAHDGPFNKFSLYRAMIIADVKPIRHLDLYFMADVSKFKLHELFVRYRPVDAFYIRLGQYKTPFTIESNMSPSVLEIIKGAQAVQYLAGIDGSDVCFGAGAGRDLGLEVGGAFLKIGKDNRNLIEYRVGVFSGEPSNTAETNNRKDVVASLALRPVSFLKVHGSVYFGEGTAKADSPYGTFKAGETYRRDRWSAGLEMEAGPMYLRSEYMEGLDASVRSRGAYATLVGSATHFLDIVASVDYLDRNIALSDWQCSYIFGLQWNFYRKCRLQAQYVYQQRSSNSQGVFSGIPSSHMIITQLQVGF</sequence>